<evidence type="ECO:0000256" key="2">
    <source>
        <dbReference type="ARBA" id="ARBA00010817"/>
    </source>
</evidence>
<feature type="domain" description="HhH-GPD" evidence="6">
    <location>
        <begin position="57"/>
        <end position="210"/>
    </location>
</feature>
<evidence type="ECO:0000256" key="4">
    <source>
        <dbReference type="ARBA" id="ARBA00022763"/>
    </source>
</evidence>
<dbReference type="PANTHER" id="PTHR43003:SF5">
    <property type="entry name" value="DNA-3-METHYLADENINE GLYCOSYLASE"/>
    <property type="match status" value="1"/>
</dbReference>
<dbReference type="Gene3D" id="1.10.1670.40">
    <property type="match status" value="1"/>
</dbReference>
<dbReference type="GO" id="GO:0043916">
    <property type="term" value="F:DNA-7-methylguanine glycosylase activity"/>
    <property type="evidence" value="ECO:0007669"/>
    <property type="project" value="TreeGrafter"/>
</dbReference>
<dbReference type="CDD" id="cd00056">
    <property type="entry name" value="ENDO3c"/>
    <property type="match status" value="1"/>
</dbReference>
<dbReference type="InterPro" id="IPR011257">
    <property type="entry name" value="DNA_glycosylase"/>
</dbReference>
<evidence type="ECO:0000313" key="8">
    <source>
        <dbReference type="Proteomes" id="UP000262004"/>
    </source>
</evidence>
<keyword evidence="8" id="KW-1185">Reference proteome</keyword>
<evidence type="ECO:0000259" key="6">
    <source>
        <dbReference type="SMART" id="SM00478"/>
    </source>
</evidence>
<accession>A0A2Z6DXH4</accession>
<keyword evidence="4" id="KW-0227">DNA damage</keyword>
<comment type="catalytic activity">
    <reaction evidence="1">
        <text>Hydrolysis of alkylated DNA, releasing 3-methyladenine, 3-methylguanine, 7-methylguanine and 7-methyladenine.</text>
        <dbReference type="EC" id="3.2.2.21"/>
    </reaction>
</comment>
<dbReference type="GO" id="GO:0006307">
    <property type="term" value="P:DNA alkylation repair"/>
    <property type="evidence" value="ECO:0007669"/>
    <property type="project" value="TreeGrafter"/>
</dbReference>
<protein>
    <recommendedName>
        <fullName evidence="3">DNA-3-methyladenine glycosylase II</fullName>
        <ecNumber evidence="3">3.2.2.21</ecNumber>
    </recommendedName>
</protein>
<dbReference type="EC" id="3.2.2.21" evidence="3"/>
<proteinExistence type="inferred from homology"/>
<evidence type="ECO:0000256" key="3">
    <source>
        <dbReference type="ARBA" id="ARBA00012000"/>
    </source>
</evidence>
<dbReference type="FunFam" id="1.10.340.30:FF:000004">
    <property type="entry name" value="DNA-3-methyladenine glycosylase II"/>
    <property type="match status" value="1"/>
</dbReference>
<dbReference type="GO" id="GO:0032131">
    <property type="term" value="F:alkylated DNA binding"/>
    <property type="evidence" value="ECO:0007669"/>
    <property type="project" value="TreeGrafter"/>
</dbReference>
<dbReference type="PANTHER" id="PTHR43003">
    <property type="entry name" value="DNA-3-METHYLADENINE GLYCOSYLASE"/>
    <property type="match status" value="1"/>
</dbReference>
<name>A0A2Z6DXH4_HYDTE</name>
<dbReference type="Pfam" id="PF00730">
    <property type="entry name" value="HhH-GPD"/>
    <property type="match status" value="1"/>
</dbReference>
<dbReference type="SMART" id="SM00478">
    <property type="entry name" value="ENDO3c"/>
    <property type="match status" value="1"/>
</dbReference>
<organism evidence="7 8">
    <name type="scientific">Hydrogenophilus thermoluteolus</name>
    <name type="common">Pseudomonas hydrogenothermophila</name>
    <dbReference type="NCBI Taxonomy" id="297"/>
    <lineage>
        <taxon>Bacteria</taxon>
        <taxon>Pseudomonadati</taxon>
        <taxon>Pseudomonadota</taxon>
        <taxon>Hydrogenophilia</taxon>
        <taxon>Hydrogenophilales</taxon>
        <taxon>Hydrogenophilaceae</taxon>
        <taxon>Hydrogenophilus</taxon>
    </lineage>
</organism>
<dbReference type="Gene3D" id="1.10.340.30">
    <property type="entry name" value="Hypothetical protein, domain 2"/>
    <property type="match status" value="1"/>
</dbReference>
<dbReference type="KEGG" id="htl:HPTL_0747"/>
<dbReference type="GO" id="GO:0008725">
    <property type="term" value="F:DNA-3-methyladenine glycosylase activity"/>
    <property type="evidence" value="ECO:0007669"/>
    <property type="project" value="TreeGrafter"/>
</dbReference>
<dbReference type="Proteomes" id="UP000262004">
    <property type="component" value="Chromosome"/>
</dbReference>
<dbReference type="SUPFAM" id="SSF48150">
    <property type="entry name" value="DNA-glycosylase"/>
    <property type="match status" value="1"/>
</dbReference>
<dbReference type="GO" id="GO:0005737">
    <property type="term" value="C:cytoplasm"/>
    <property type="evidence" value="ECO:0007669"/>
    <property type="project" value="TreeGrafter"/>
</dbReference>
<dbReference type="GO" id="GO:0006285">
    <property type="term" value="P:base-excision repair, AP site formation"/>
    <property type="evidence" value="ECO:0007669"/>
    <property type="project" value="TreeGrafter"/>
</dbReference>
<evidence type="ECO:0000256" key="5">
    <source>
        <dbReference type="ARBA" id="ARBA00023204"/>
    </source>
</evidence>
<dbReference type="EMBL" id="AP018558">
    <property type="protein sequence ID" value="BBD77015.1"/>
    <property type="molecule type" value="Genomic_DNA"/>
</dbReference>
<dbReference type="AlphaFoldDB" id="A0A2Z6DXH4"/>
<sequence length="216" mass="24218">MVCDPGPEAWVRPPYWETACAELRARDPKMAELIAQYDGELLGSHGDPFVTLARAIVGQQVSVVAADRLWERFTAAVDGVVSPERVWAVEPEVLRGAGLSARKVEYLRDLARHAQEGSLDPERWAEMSDEAIIGALTAVRGIGRWTAEMFLIFHLLRPDVWPADDLGLRKALVARYGLPAKQPLAAWRSAGERFRPWRTVATWYLWRSLDPVAVAY</sequence>
<keyword evidence="5" id="KW-0234">DNA repair</keyword>
<dbReference type="GO" id="GO:0032993">
    <property type="term" value="C:protein-DNA complex"/>
    <property type="evidence" value="ECO:0007669"/>
    <property type="project" value="TreeGrafter"/>
</dbReference>
<dbReference type="InterPro" id="IPR003265">
    <property type="entry name" value="HhH-GPD_domain"/>
</dbReference>
<reference evidence="7 8" key="1">
    <citation type="submission" date="2018-04" db="EMBL/GenBank/DDBJ databases">
        <title>Complete genome sequence of Hydrogenophilus thermoluteolus TH-1.</title>
        <authorList>
            <person name="Arai H."/>
        </authorList>
    </citation>
    <scope>NUCLEOTIDE SEQUENCE [LARGE SCALE GENOMIC DNA]</scope>
    <source>
        <strain evidence="7 8">TH-1</strain>
    </source>
</reference>
<gene>
    <name evidence="7" type="ORF">HPTL_0747</name>
</gene>
<evidence type="ECO:0000256" key="1">
    <source>
        <dbReference type="ARBA" id="ARBA00000086"/>
    </source>
</evidence>
<evidence type="ECO:0000313" key="7">
    <source>
        <dbReference type="EMBL" id="BBD77015.1"/>
    </source>
</evidence>
<comment type="similarity">
    <text evidence="2">Belongs to the alkylbase DNA glycosidase AlkA family.</text>
</comment>
<dbReference type="InterPro" id="IPR051912">
    <property type="entry name" value="Alkylbase_DNA_Glycosylase/TA"/>
</dbReference>